<dbReference type="InterPro" id="IPR036390">
    <property type="entry name" value="WH_DNA-bd_sf"/>
</dbReference>
<evidence type="ECO:0000313" key="1">
    <source>
        <dbReference type="EMBL" id="PCS22874.1"/>
    </source>
</evidence>
<protein>
    <recommendedName>
        <fullName evidence="3">MarR family transcriptional regulator</fullName>
    </recommendedName>
</protein>
<dbReference type="SUPFAM" id="SSF46785">
    <property type="entry name" value="Winged helix' DNA-binding domain"/>
    <property type="match status" value="1"/>
</dbReference>
<gene>
    <name evidence="1" type="ORF">BTN49_1429</name>
</gene>
<evidence type="ECO:0000313" key="2">
    <source>
        <dbReference type="Proteomes" id="UP000219020"/>
    </source>
</evidence>
<comment type="caution">
    <text evidence="1">The sequence shown here is derived from an EMBL/GenBank/DDBJ whole genome shotgun (WGS) entry which is preliminary data.</text>
</comment>
<dbReference type="InterPro" id="IPR036388">
    <property type="entry name" value="WH-like_DNA-bd_sf"/>
</dbReference>
<reference evidence="2" key="1">
    <citation type="submission" date="2017-04" db="EMBL/GenBank/DDBJ databases">
        <title>Genome evolution of the luminous symbionts of deep sea anglerfish.</title>
        <authorList>
            <person name="Hendry T.A."/>
        </authorList>
    </citation>
    <scope>NUCLEOTIDE SEQUENCE [LARGE SCALE GENOMIC DNA]</scope>
</reference>
<keyword evidence="2" id="KW-1185">Reference proteome</keyword>
<dbReference type="GeneID" id="66951575"/>
<dbReference type="AlphaFoldDB" id="A0A2A5T3Z5"/>
<organism evidence="1 2">
    <name type="scientific">Candidatus Enterovibrio escicola</name>
    <dbReference type="NCBI Taxonomy" id="1927127"/>
    <lineage>
        <taxon>Bacteria</taxon>
        <taxon>Pseudomonadati</taxon>
        <taxon>Pseudomonadota</taxon>
        <taxon>Gammaproteobacteria</taxon>
        <taxon>Vibrionales</taxon>
        <taxon>Vibrionaceae</taxon>
        <taxon>Enterovibrio</taxon>
    </lineage>
</organism>
<dbReference type="RefSeq" id="WP_097356358.1">
    <property type="nucleotide sequence ID" value="NZ_CAWNJE010000031.1"/>
</dbReference>
<dbReference type="Proteomes" id="UP000219020">
    <property type="component" value="Unassembled WGS sequence"/>
</dbReference>
<evidence type="ECO:0008006" key="3">
    <source>
        <dbReference type="Google" id="ProtNLM"/>
    </source>
</evidence>
<proteinExistence type="predicted"/>
<sequence>MKQVTPFGVSGVRFRKQIEAFRKEVNHEMHILQMIIFVEVVNNPQHTVNPKYIKDLLAIIPSSASRHCKRLTNDVEDGYGLCQVVYGHNDYISKYLELTKKGEDLADTIRPVFQEAFTLKGLS</sequence>
<name>A0A2A5T3Z5_9GAMM</name>
<dbReference type="Gene3D" id="1.10.10.10">
    <property type="entry name" value="Winged helix-like DNA-binding domain superfamily/Winged helix DNA-binding domain"/>
    <property type="match status" value="1"/>
</dbReference>
<accession>A0A2A5T3Z5</accession>
<dbReference type="EMBL" id="NBYY01000013">
    <property type="protein sequence ID" value="PCS22874.1"/>
    <property type="molecule type" value="Genomic_DNA"/>
</dbReference>